<name>A0ACB9FRG4_9ASTR</name>
<protein>
    <submittedName>
        <fullName evidence="1">Uncharacterized protein</fullName>
    </submittedName>
</protein>
<sequence>MLTEFRFFSFDEFVLVLGGIGPAGHSTDDLYVIDLTNDKYKWHSIRPIICLNLPSFSGGLNPWGIPSRRRHPVEHEEQAGGSEDEA</sequence>
<gene>
    <name evidence="1" type="ORF">L1987_48370</name>
</gene>
<proteinExistence type="predicted"/>
<keyword evidence="2" id="KW-1185">Reference proteome</keyword>
<accession>A0ACB9FRG4</accession>
<dbReference type="EMBL" id="CM042033">
    <property type="protein sequence ID" value="KAI3773834.1"/>
    <property type="molecule type" value="Genomic_DNA"/>
</dbReference>
<organism evidence="1 2">
    <name type="scientific">Smallanthus sonchifolius</name>
    <dbReference type="NCBI Taxonomy" id="185202"/>
    <lineage>
        <taxon>Eukaryota</taxon>
        <taxon>Viridiplantae</taxon>
        <taxon>Streptophyta</taxon>
        <taxon>Embryophyta</taxon>
        <taxon>Tracheophyta</taxon>
        <taxon>Spermatophyta</taxon>
        <taxon>Magnoliopsida</taxon>
        <taxon>eudicotyledons</taxon>
        <taxon>Gunneridae</taxon>
        <taxon>Pentapetalae</taxon>
        <taxon>asterids</taxon>
        <taxon>campanulids</taxon>
        <taxon>Asterales</taxon>
        <taxon>Asteraceae</taxon>
        <taxon>Asteroideae</taxon>
        <taxon>Heliantheae alliance</taxon>
        <taxon>Millerieae</taxon>
        <taxon>Smallanthus</taxon>
    </lineage>
</organism>
<reference evidence="1 2" key="2">
    <citation type="journal article" date="2022" name="Mol. Ecol. Resour.">
        <title>The genomes of chicory, endive, great burdock and yacon provide insights into Asteraceae paleo-polyploidization history and plant inulin production.</title>
        <authorList>
            <person name="Fan W."/>
            <person name="Wang S."/>
            <person name="Wang H."/>
            <person name="Wang A."/>
            <person name="Jiang F."/>
            <person name="Liu H."/>
            <person name="Zhao H."/>
            <person name="Xu D."/>
            <person name="Zhang Y."/>
        </authorList>
    </citation>
    <scope>NUCLEOTIDE SEQUENCE [LARGE SCALE GENOMIC DNA]</scope>
    <source>
        <strain evidence="2">cv. Yunnan</strain>
        <tissue evidence="1">Leaves</tissue>
    </source>
</reference>
<evidence type="ECO:0000313" key="1">
    <source>
        <dbReference type="EMBL" id="KAI3773834.1"/>
    </source>
</evidence>
<dbReference type="Proteomes" id="UP001056120">
    <property type="component" value="Linkage Group LG16"/>
</dbReference>
<reference evidence="2" key="1">
    <citation type="journal article" date="2022" name="Mol. Ecol. Resour.">
        <title>The genomes of chicory, endive, great burdock and yacon provide insights into Asteraceae palaeo-polyploidization history and plant inulin production.</title>
        <authorList>
            <person name="Fan W."/>
            <person name="Wang S."/>
            <person name="Wang H."/>
            <person name="Wang A."/>
            <person name="Jiang F."/>
            <person name="Liu H."/>
            <person name="Zhao H."/>
            <person name="Xu D."/>
            <person name="Zhang Y."/>
        </authorList>
    </citation>
    <scope>NUCLEOTIDE SEQUENCE [LARGE SCALE GENOMIC DNA]</scope>
    <source>
        <strain evidence="2">cv. Yunnan</strain>
    </source>
</reference>
<evidence type="ECO:0000313" key="2">
    <source>
        <dbReference type="Proteomes" id="UP001056120"/>
    </source>
</evidence>
<comment type="caution">
    <text evidence="1">The sequence shown here is derived from an EMBL/GenBank/DDBJ whole genome shotgun (WGS) entry which is preliminary data.</text>
</comment>